<comment type="function">
    <text evidence="8">3'-5' exoribonuclease that releases 5'-nucleoside monophosphates and is involved in maturation of structured RNAs.</text>
</comment>
<keyword evidence="4 8" id="KW-0540">Nuclease</keyword>
<comment type="catalytic activity">
    <reaction evidence="1 8">
        <text>Exonucleolytic cleavage in the 3'- to 5'-direction to yield nucleoside 5'-phosphates.</text>
        <dbReference type="EC" id="3.1.13.1"/>
    </reaction>
</comment>
<accession>A0A2C8FE86</accession>
<evidence type="ECO:0000256" key="7">
    <source>
        <dbReference type="ARBA" id="ARBA00022884"/>
    </source>
</evidence>
<evidence type="ECO:0000313" key="10">
    <source>
        <dbReference type="EMBL" id="SOB60204.1"/>
    </source>
</evidence>
<evidence type="ECO:0000256" key="1">
    <source>
        <dbReference type="ARBA" id="ARBA00001849"/>
    </source>
</evidence>
<comment type="subcellular location">
    <subcellularLocation>
        <location evidence="2 8">Cytoplasm</location>
    </subcellularLocation>
</comment>
<dbReference type="SMART" id="SM00955">
    <property type="entry name" value="RNB"/>
    <property type="match status" value="1"/>
</dbReference>
<dbReference type="AlphaFoldDB" id="A0A2C8FE86"/>
<dbReference type="NCBIfam" id="TIGR00358">
    <property type="entry name" value="3_prime_RNase"/>
    <property type="match status" value="1"/>
</dbReference>
<dbReference type="GO" id="GO:0003723">
    <property type="term" value="F:RNA binding"/>
    <property type="evidence" value="ECO:0007669"/>
    <property type="project" value="UniProtKB-UniRule"/>
</dbReference>
<gene>
    <name evidence="8 10" type="primary">rnr</name>
    <name evidence="10" type="ORF">DPRO_3292</name>
</gene>
<proteinExistence type="inferred from homology"/>
<keyword evidence="6 8" id="KW-0269">Exonuclease</keyword>
<dbReference type="HAMAP" id="MF_01895">
    <property type="entry name" value="RNase_R"/>
    <property type="match status" value="1"/>
</dbReference>
<evidence type="ECO:0000313" key="11">
    <source>
        <dbReference type="Proteomes" id="UP000219215"/>
    </source>
</evidence>
<dbReference type="Pfam" id="PF00575">
    <property type="entry name" value="S1"/>
    <property type="match status" value="1"/>
</dbReference>
<dbReference type="RefSeq" id="WP_097012964.1">
    <property type="nucleotide sequence ID" value="NZ_LT907975.1"/>
</dbReference>
<evidence type="ECO:0000259" key="9">
    <source>
        <dbReference type="PROSITE" id="PS50126"/>
    </source>
</evidence>
<dbReference type="InterPro" id="IPR003029">
    <property type="entry name" value="S1_domain"/>
</dbReference>
<keyword evidence="5 8" id="KW-0378">Hydrolase</keyword>
<dbReference type="InterPro" id="IPR001900">
    <property type="entry name" value="RNase_II/R"/>
</dbReference>
<dbReference type="EMBL" id="LT907975">
    <property type="protein sequence ID" value="SOB60204.1"/>
    <property type="molecule type" value="Genomic_DNA"/>
</dbReference>
<dbReference type="InterPro" id="IPR013223">
    <property type="entry name" value="RNase_B_OB_dom"/>
</dbReference>
<evidence type="ECO:0000256" key="2">
    <source>
        <dbReference type="ARBA" id="ARBA00004496"/>
    </source>
</evidence>
<dbReference type="InterPro" id="IPR011129">
    <property type="entry name" value="CSD"/>
</dbReference>
<dbReference type="OrthoDB" id="9764149at2"/>
<keyword evidence="7 8" id="KW-0694">RNA-binding</keyword>
<dbReference type="Proteomes" id="UP000219215">
    <property type="component" value="Chromosome DPRO"/>
</dbReference>
<feature type="domain" description="S1 motif" evidence="9">
    <location>
        <begin position="638"/>
        <end position="719"/>
    </location>
</feature>
<dbReference type="PANTHER" id="PTHR23355:SF9">
    <property type="entry name" value="DIS3-LIKE EXONUCLEASE 2"/>
    <property type="match status" value="1"/>
</dbReference>
<dbReference type="PANTHER" id="PTHR23355">
    <property type="entry name" value="RIBONUCLEASE"/>
    <property type="match status" value="1"/>
</dbReference>
<dbReference type="GO" id="GO:0006402">
    <property type="term" value="P:mRNA catabolic process"/>
    <property type="evidence" value="ECO:0007669"/>
    <property type="project" value="TreeGrafter"/>
</dbReference>
<dbReference type="PROSITE" id="PS50126">
    <property type="entry name" value="S1"/>
    <property type="match status" value="1"/>
</dbReference>
<organism evidence="10 11">
    <name type="scientific">Pseudodesulfovibrio profundus</name>
    <dbReference type="NCBI Taxonomy" id="57320"/>
    <lineage>
        <taxon>Bacteria</taxon>
        <taxon>Pseudomonadati</taxon>
        <taxon>Thermodesulfobacteriota</taxon>
        <taxon>Desulfovibrionia</taxon>
        <taxon>Desulfovibrionales</taxon>
        <taxon>Desulfovibrionaceae</taxon>
    </lineage>
</organism>
<dbReference type="GO" id="GO:0005829">
    <property type="term" value="C:cytosol"/>
    <property type="evidence" value="ECO:0007669"/>
    <property type="project" value="TreeGrafter"/>
</dbReference>
<dbReference type="Pfam" id="PF00773">
    <property type="entry name" value="RNB"/>
    <property type="match status" value="1"/>
</dbReference>
<dbReference type="SMART" id="SM00357">
    <property type="entry name" value="CSP"/>
    <property type="match status" value="1"/>
</dbReference>
<comment type="similarity">
    <text evidence="8">Belongs to the RNR ribonuclease family. RNase R subfamily.</text>
</comment>
<name>A0A2C8FE86_9BACT</name>
<reference evidence="11" key="1">
    <citation type="submission" date="2017-09" db="EMBL/GenBank/DDBJ databases">
        <authorList>
            <person name="Regsiter A."/>
            <person name="William W."/>
        </authorList>
    </citation>
    <scope>NUCLEOTIDE SEQUENCE [LARGE SCALE GENOMIC DNA]</scope>
    <source>
        <strain evidence="11">500-1</strain>
    </source>
</reference>
<dbReference type="SMART" id="SM00316">
    <property type="entry name" value="S1"/>
    <property type="match status" value="1"/>
</dbReference>
<dbReference type="PROSITE" id="PS01175">
    <property type="entry name" value="RIBONUCLEASE_II"/>
    <property type="match status" value="1"/>
</dbReference>
<dbReference type="Gene3D" id="2.40.50.140">
    <property type="entry name" value="Nucleic acid-binding proteins"/>
    <property type="match status" value="2"/>
</dbReference>
<keyword evidence="11" id="KW-1185">Reference proteome</keyword>
<dbReference type="InterPro" id="IPR012340">
    <property type="entry name" value="NA-bd_OB-fold"/>
</dbReference>
<dbReference type="KEGG" id="pprf:DPRO_3292"/>
<dbReference type="InterPro" id="IPR004476">
    <property type="entry name" value="RNase_II/RNase_R"/>
</dbReference>
<dbReference type="Pfam" id="PF08206">
    <property type="entry name" value="OB_RNB"/>
    <property type="match status" value="1"/>
</dbReference>
<dbReference type="GO" id="GO:0008859">
    <property type="term" value="F:exoribonuclease II activity"/>
    <property type="evidence" value="ECO:0007669"/>
    <property type="project" value="UniProtKB-UniRule"/>
</dbReference>
<dbReference type="SUPFAM" id="SSF50249">
    <property type="entry name" value="Nucleic acid-binding proteins"/>
    <property type="match status" value="3"/>
</dbReference>
<evidence type="ECO:0000256" key="8">
    <source>
        <dbReference type="HAMAP-Rule" id="MF_01895"/>
    </source>
</evidence>
<dbReference type="InterPro" id="IPR022966">
    <property type="entry name" value="RNase_II/R_CS"/>
</dbReference>
<dbReference type="EC" id="3.1.13.1" evidence="8"/>
<evidence type="ECO:0000256" key="4">
    <source>
        <dbReference type="ARBA" id="ARBA00022722"/>
    </source>
</evidence>
<protein>
    <recommendedName>
        <fullName evidence="8">Ribonuclease R</fullName>
        <shortName evidence="8">RNase R</shortName>
        <ecNumber evidence="8">3.1.13.1</ecNumber>
    </recommendedName>
</protein>
<keyword evidence="3 8" id="KW-0963">Cytoplasm</keyword>
<dbReference type="CDD" id="cd04471">
    <property type="entry name" value="S1_RNase_R"/>
    <property type="match status" value="1"/>
</dbReference>
<dbReference type="InterPro" id="IPR011805">
    <property type="entry name" value="RNase_R"/>
</dbReference>
<evidence type="ECO:0000256" key="5">
    <source>
        <dbReference type="ARBA" id="ARBA00022801"/>
    </source>
</evidence>
<dbReference type="NCBIfam" id="TIGR02063">
    <property type="entry name" value="RNase_R"/>
    <property type="match status" value="1"/>
</dbReference>
<dbReference type="InterPro" id="IPR050180">
    <property type="entry name" value="RNR_Ribonuclease"/>
</dbReference>
<evidence type="ECO:0000256" key="6">
    <source>
        <dbReference type="ARBA" id="ARBA00022839"/>
    </source>
</evidence>
<evidence type="ECO:0000256" key="3">
    <source>
        <dbReference type="ARBA" id="ARBA00022490"/>
    </source>
</evidence>
<sequence length="733" mass="83490">MAKNKRKQPRPSSPPLSTSGLLKLFKEVKRPLSRAEVIRQLKLKKKDKRVVKDMLGDLVEQGKLIRIRRGYGLADAMHCVTGRLEIQRGGFGFVIPEDSRRKDIFINQRDINDAWHGDKVIAAVIRENKGQRNNEGRIVRVLERGRKTLPVKVYKQMRGGDWLCRPTDPRLAFGIIAELNDESIQIKRGDIALCVPGEKIDPTMWEGEITAYLGPEEDISVQEALVKSNHNIRLRFPSGSVNQAEALPSEPSAKDLRDRRDLTKMPFVTIDGTTAKDFDDAILVERIKNGYRLWVAIADVSHYVPEGSPLDREALERGNSYYFPQSVEPMFPERLSNGLCSLNPNVKRLVMVACMDTDQQGRTRSAEMFPAVIQSHARLTYGQVKKAILDKEPEAREEISHVVPMLELAEELARKINALRRERGSLDFDLPEPEILFDINGETSDIRPKTRHFGHQLIEEFMIAANEAVAHFLIEQDMPCLFRIHPPADEEKLKNLFRLLSQTDKDILMPKEMTPKAIQRLIASQKGTDREYIVNRLLLRSMKQAKYSPDNEGHFGLASEEYAHFTSPIRRYADLVVHRLVKAALALKDQDAPAPAIPGQKRLLNIAGHLFGRERAGMDAEREIHKRVMVLFMRDKVGGTFGGVISHITDYGFYVELREVMAEGMVRLSSMDDDYYTYWAHREMLVGERTGQSFQLGQTVEVVLEDVSLERLELNFTLKYVSASAKDYKDLIE</sequence>